<dbReference type="PATRIC" id="fig|33934.6.peg.914"/>
<gene>
    <name evidence="1" type="ORF">TAF16_0689</name>
</gene>
<dbReference type="Proteomes" id="UP000078336">
    <property type="component" value="Unassembled WGS sequence"/>
</dbReference>
<comment type="caution">
    <text evidence="1">The sequence shown here is derived from an EMBL/GenBank/DDBJ whole genome shotgun (WGS) entry which is preliminary data.</text>
</comment>
<dbReference type="InterPro" id="IPR046342">
    <property type="entry name" value="CBS_dom_sf"/>
</dbReference>
<keyword evidence="2" id="KW-1185">Reference proteome</keyword>
<protein>
    <submittedName>
        <fullName evidence="1">CBS domain protein</fullName>
    </submittedName>
</protein>
<evidence type="ECO:0000313" key="1">
    <source>
        <dbReference type="EMBL" id="OAO81379.1"/>
    </source>
</evidence>
<organism evidence="1 2">
    <name type="scientific">Anoxybacillus flavithermus</name>
    <dbReference type="NCBI Taxonomy" id="33934"/>
    <lineage>
        <taxon>Bacteria</taxon>
        <taxon>Bacillati</taxon>
        <taxon>Bacillota</taxon>
        <taxon>Bacilli</taxon>
        <taxon>Bacillales</taxon>
        <taxon>Anoxybacillaceae</taxon>
        <taxon>Anoxybacillus</taxon>
    </lineage>
</organism>
<dbReference type="EMBL" id="LUCQ01000053">
    <property type="protein sequence ID" value="OAO81379.1"/>
    <property type="molecule type" value="Genomic_DNA"/>
</dbReference>
<reference evidence="1 2" key="1">
    <citation type="submission" date="2016-03" db="EMBL/GenBank/DDBJ databases">
        <title>Spore heat resistance.</title>
        <authorList>
            <person name="Boekhorst J."/>
            <person name="Berendsen E.M."/>
            <person name="Wells-Bennik M.H."/>
            <person name="Kuipers O.P."/>
        </authorList>
    </citation>
    <scope>NUCLEOTIDE SEQUENCE [LARGE SCALE GENOMIC DNA]</scope>
    <source>
        <strain evidence="1 2">AF16</strain>
    </source>
</reference>
<accession>A0A178THP0</accession>
<name>A0A178THP0_9BACL</name>
<proteinExistence type="predicted"/>
<evidence type="ECO:0000313" key="2">
    <source>
        <dbReference type="Proteomes" id="UP000078336"/>
    </source>
</evidence>
<sequence>MPKVKEMMTTEVECCTPLDNMYEAAVKMRDYNVGAIPMNEGYVFCVAFIF</sequence>
<dbReference type="AlphaFoldDB" id="A0A178THP0"/>
<dbReference type="Gene3D" id="3.10.580.10">
    <property type="entry name" value="CBS-domain"/>
    <property type="match status" value="1"/>
</dbReference>
<dbReference type="SUPFAM" id="SSF54631">
    <property type="entry name" value="CBS-domain pair"/>
    <property type="match status" value="1"/>
</dbReference>